<dbReference type="SUPFAM" id="SSF52047">
    <property type="entry name" value="RNI-like"/>
    <property type="match status" value="1"/>
</dbReference>
<evidence type="ECO:0000256" key="1">
    <source>
        <dbReference type="SAM" id="Phobius"/>
    </source>
</evidence>
<dbReference type="EMBL" id="WOCE01000004">
    <property type="protein sequence ID" value="KAE9615231.1"/>
    <property type="molecule type" value="Genomic_DNA"/>
</dbReference>
<protein>
    <submittedName>
        <fullName evidence="2">Putative leucine-rich repeat domain, L domain-containing protein</fullName>
    </submittedName>
</protein>
<dbReference type="AlphaFoldDB" id="A0A6A4QMK3"/>
<dbReference type="FunFam" id="1.20.1280.50:FF:000022">
    <property type="entry name" value="F-box protein FBW2"/>
    <property type="match status" value="1"/>
</dbReference>
<accession>A0A6A4QMK3</accession>
<keyword evidence="1" id="KW-1133">Transmembrane helix</keyword>
<feature type="transmembrane region" description="Helical" evidence="1">
    <location>
        <begin position="48"/>
        <end position="67"/>
    </location>
</feature>
<name>A0A6A4QMK3_LUPAL</name>
<keyword evidence="3" id="KW-1185">Reference proteome</keyword>
<dbReference type="Proteomes" id="UP000447434">
    <property type="component" value="Chromosome 4"/>
</dbReference>
<dbReference type="PANTHER" id="PTHR38926">
    <property type="entry name" value="F-BOX DOMAIN CONTAINING PROTEIN, EXPRESSED"/>
    <property type="match status" value="1"/>
</dbReference>
<keyword evidence="1" id="KW-0812">Transmembrane</keyword>
<organism evidence="2 3">
    <name type="scientific">Lupinus albus</name>
    <name type="common">White lupine</name>
    <name type="synonym">Lupinus termis</name>
    <dbReference type="NCBI Taxonomy" id="3870"/>
    <lineage>
        <taxon>Eukaryota</taxon>
        <taxon>Viridiplantae</taxon>
        <taxon>Streptophyta</taxon>
        <taxon>Embryophyta</taxon>
        <taxon>Tracheophyta</taxon>
        <taxon>Spermatophyta</taxon>
        <taxon>Magnoliopsida</taxon>
        <taxon>eudicotyledons</taxon>
        <taxon>Gunneridae</taxon>
        <taxon>Pentapetalae</taxon>
        <taxon>rosids</taxon>
        <taxon>fabids</taxon>
        <taxon>Fabales</taxon>
        <taxon>Fabaceae</taxon>
        <taxon>Papilionoideae</taxon>
        <taxon>50 kb inversion clade</taxon>
        <taxon>genistoids sensu lato</taxon>
        <taxon>core genistoids</taxon>
        <taxon>Genisteae</taxon>
        <taxon>Lupinus</taxon>
    </lineage>
</organism>
<dbReference type="OrthoDB" id="550575at2759"/>
<gene>
    <name evidence="2" type="ORF">Lalb_Chr04g0253081</name>
</gene>
<evidence type="ECO:0000313" key="2">
    <source>
        <dbReference type="EMBL" id="KAE9615231.1"/>
    </source>
</evidence>
<comment type="caution">
    <text evidence="2">The sequence shown here is derived from an EMBL/GenBank/DDBJ whole genome shotgun (WGS) entry which is preliminary data.</text>
</comment>
<dbReference type="PANTHER" id="PTHR38926:SF80">
    <property type="entry name" value="F-BOX DOMAIN, LEUCINE-RICH REPEAT DOMAIN SUPERFAMILY"/>
    <property type="match status" value="1"/>
</dbReference>
<evidence type="ECO:0000313" key="3">
    <source>
        <dbReference type="Proteomes" id="UP000447434"/>
    </source>
</evidence>
<dbReference type="InterPro" id="IPR032675">
    <property type="entry name" value="LRR_dom_sf"/>
</dbReference>
<keyword evidence="1" id="KW-0472">Membrane</keyword>
<dbReference type="Gene3D" id="3.80.10.10">
    <property type="entry name" value="Ribonuclease Inhibitor"/>
    <property type="match status" value="1"/>
</dbReference>
<reference evidence="3" key="1">
    <citation type="journal article" date="2020" name="Nat. Commun.">
        <title>Genome sequence of the cluster root forming white lupin.</title>
        <authorList>
            <person name="Hufnagel B."/>
            <person name="Marques A."/>
            <person name="Soriano A."/>
            <person name="Marques L."/>
            <person name="Divol F."/>
            <person name="Doumas P."/>
            <person name="Sallet E."/>
            <person name="Mancinotti D."/>
            <person name="Carrere S."/>
            <person name="Marande W."/>
            <person name="Arribat S."/>
            <person name="Keller J."/>
            <person name="Huneau C."/>
            <person name="Blein T."/>
            <person name="Aime D."/>
            <person name="Laguerre M."/>
            <person name="Taylor J."/>
            <person name="Schubert V."/>
            <person name="Nelson M."/>
            <person name="Geu-Flores F."/>
            <person name="Crespi M."/>
            <person name="Gallardo-Guerrero K."/>
            <person name="Delaux P.-M."/>
            <person name="Salse J."/>
            <person name="Berges H."/>
            <person name="Guyot R."/>
            <person name="Gouzy J."/>
            <person name="Peret B."/>
        </authorList>
    </citation>
    <scope>NUCLEOTIDE SEQUENCE [LARGE SCALE GENOMIC DNA]</scope>
    <source>
        <strain evidence="3">cv. Amiga</strain>
    </source>
</reference>
<sequence>MTKLNVPCLYISTGWRSQLSEFEYCSEKSIFSASPHFFTQVFLLLQPYRVFLAYFTLYTALTLLYSCVFTLVRVHFVAVWCVEFLVCCWWAMEAAADFCSWDELIPDALGVIFTHLSLQERLTIVPSVCKSWASAVAGPYCWQEIDIEDWSSHCEPDKLDRMLEMLITRSSGSLRKLCVSCIQSERIFAFIAENAGSIQTLRLPRCNMSNSILEHFTRKLSLLSFLDVSYCIKIDAHALETIGKNCKLLGGLCRNMHPVETAGKAFEDDEAIAIASTMPKLKHLEMAYHLISTEGVLQILSNCPKLEFLDLRGCWGVNLENISVEQNFPKVKVLEPLVLDYYERDYCEDSSESCEYLAWEFVAGDMNAYYDDESDTDDGMLDDEGRLEELEFRFYEGIENAAMFWPPSP</sequence>
<proteinExistence type="predicted"/>